<sequence>MRSLSFVALFGVALAARTGPLRPRQSPPPTLPSSSLPTLPLVTCVYFDGATCYYDYVTGAGYVVPAPCPPTAVCVPHSQPIICTSYGCPTIPGTTYLDAELYGLGGVDVWDCDYLYIGSQTDTVSCGYFTTMNGQVYTTFGARPGGASECPARITCT</sequence>
<name>A0A165CIY9_9BASI</name>
<feature type="signal peptide" evidence="1">
    <location>
        <begin position="1"/>
        <end position="15"/>
    </location>
</feature>
<organism evidence="2 3">
    <name type="scientific">Calocera cornea HHB12733</name>
    <dbReference type="NCBI Taxonomy" id="1353952"/>
    <lineage>
        <taxon>Eukaryota</taxon>
        <taxon>Fungi</taxon>
        <taxon>Dikarya</taxon>
        <taxon>Basidiomycota</taxon>
        <taxon>Agaricomycotina</taxon>
        <taxon>Dacrymycetes</taxon>
        <taxon>Dacrymycetales</taxon>
        <taxon>Dacrymycetaceae</taxon>
        <taxon>Calocera</taxon>
    </lineage>
</organism>
<dbReference type="InParanoid" id="A0A165CIY9"/>
<protein>
    <submittedName>
        <fullName evidence="2">Uncharacterized protein</fullName>
    </submittedName>
</protein>
<dbReference type="Proteomes" id="UP000076842">
    <property type="component" value="Unassembled WGS sequence"/>
</dbReference>
<keyword evidence="3" id="KW-1185">Reference proteome</keyword>
<evidence type="ECO:0000313" key="3">
    <source>
        <dbReference type="Proteomes" id="UP000076842"/>
    </source>
</evidence>
<evidence type="ECO:0000313" key="2">
    <source>
        <dbReference type="EMBL" id="KZT50881.1"/>
    </source>
</evidence>
<accession>A0A165CIY9</accession>
<dbReference type="AlphaFoldDB" id="A0A165CIY9"/>
<gene>
    <name evidence="2" type="ORF">CALCODRAFT_504214</name>
</gene>
<keyword evidence="1" id="KW-0732">Signal</keyword>
<reference evidence="2 3" key="1">
    <citation type="journal article" date="2016" name="Mol. Biol. Evol.">
        <title>Comparative Genomics of Early-Diverging Mushroom-Forming Fungi Provides Insights into the Origins of Lignocellulose Decay Capabilities.</title>
        <authorList>
            <person name="Nagy L.G."/>
            <person name="Riley R."/>
            <person name="Tritt A."/>
            <person name="Adam C."/>
            <person name="Daum C."/>
            <person name="Floudas D."/>
            <person name="Sun H."/>
            <person name="Yadav J.S."/>
            <person name="Pangilinan J."/>
            <person name="Larsson K.H."/>
            <person name="Matsuura K."/>
            <person name="Barry K."/>
            <person name="Labutti K."/>
            <person name="Kuo R."/>
            <person name="Ohm R.A."/>
            <person name="Bhattacharya S.S."/>
            <person name="Shirouzu T."/>
            <person name="Yoshinaga Y."/>
            <person name="Martin F.M."/>
            <person name="Grigoriev I.V."/>
            <person name="Hibbett D.S."/>
        </authorList>
    </citation>
    <scope>NUCLEOTIDE SEQUENCE [LARGE SCALE GENOMIC DNA]</scope>
    <source>
        <strain evidence="2 3">HHB12733</strain>
    </source>
</reference>
<feature type="chain" id="PRO_5012023256" evidence="1">
    <location>
        <begin position="16"/>
        <end position="157"/>
    </location>
</feature>
<proteinExistence type="predicted"/>
<evidence type="ECO:0000256" key="1">
    <source>
        <dbReference type="SAM" id="SignalP"/>
    </source>
</evidence>
<dbReference type="EMBL" id="KV424138">
    <property type="protein sequence ID" value="KZT50881.1"/>
    <property type="molecule type" value="Genomic_DNA"/>
</dbReference>